<dbReference type="InterPro" id="IPR012337">
    <property type="entry name" value="RNaseH-like_sf"/>
</dbReference>
<evidence type="ECO:0000259" key="1">
    <source>
        <dbReference type="PROSITE" id="PS50879"/>
    </source>
</evidence>
<dbReference type="AlphaFoldDB" id="A0A0G1Y5X7"/>
<dbReference type="PROSITE" id="PS50879">
    <property type="entry name" value="RNASE_H_1"/>
    <property type="match status" value="1"/>
</dbReference>
<dbReference type="Gene3D" id="3.30.420.10">
    <property type="entry name" value="Ribonuclease H-like superfamily/Ribonuclease H"/>
    <property type="match status" value="1"/>
</dbReference>
<evidence type="ECO:0000313" key="3">
    <source>
        <dbReference type="Proteomes" id="UP000034588"/>
    </source>
</evidence>
<proteinExistence type="predicted"/>
<sequence length="231" mass="26183">MKHFKERLLKMSLPTVELWTDGSVYPNPGGPGGWACLMRYYKSNAGTYQTKTFGGGLFSTTNNRAELTAVLEGIRRILMPCVVHLYSDSEVTVRCLTGKYGKNSNTDLWDELDSVIKEKKHQIVARHMLAHLKAPNDRLRAMAEEYGLNPSEMIQYNAACDSLANQHRIDTLKSISGVVLMEDDETVVCENCKQYHFSKDTTYCEPSKLVYTHRRNVKLKREVDSFHSPGA</sequence>
<accession>A0A0G1Y5X7</accession>
<feature type="domain" description="RNase H type-1" evidence="1">
    <location>
        <begin position="12"/>
        <end position="169"/>
    </location>
</feature>
<dbReference type="Pfam" id="PF00075">
    <property type="entry name" value="RNase_H"/>
    <property type="match status" value="1"/>
</dbReference>
<dbReference type="Proteomes" id="UP000034588">
    <property type="component" value="Unassembled WGS sequence"/>
</dbReference>
<dbReference type="GO" id="GO:0003676">
    <property type="term" value="F:nucleic acid binding"/>
    <property type="evidence" value="ECO:0007669"/>
    <property type="project" value="InterPro"/>
</dbReference>
<dbReference type="InterPro" id="IPR002156">
    <property type="entry name" value="RNaseH_domain"/>
</dbReference>
<gene>
    <name evidence="2" type="ORF">UY48_C0042G0014</name>
</gene>
<dbReference type="EMBL" id="LCQD01000042">
    <property type="protein sequence ID" value="KKW10287.1"/>
    <property type="molecule type" value="Genomic_DNA"/>
</dbReference>
<evidence type="ECO:0000313" key="2">
    <source>
        <dbReference type="EMBL" id="KKW10287.1"/>
    </source>
</evidence>
<reference evidence="2 3" key="1">
    <citation type="journal article" date="2015" name="Nature">
        <title>rRNA introns, odd ribosomes, and small enigmatic genomes across a large radiation of phyla.</title>
        <authorList>
            <person name="Brown C.T."/>
            <person name="Hug L.A."/>
            <person name="Thomas B.C."/>
            <person name="Sharon I."/>
            <person name="Castelle C.J."/>
            <person name="Singh A."/>
            <person name="Wilkins M.J."/>
            <person name="Williams K.H."/>
            <person name="Banfield J.F."/>
        </authorList>
    </citation>
    <scope>NUCLEOTIDE SEQUENCE [LARGE SCALE GENOMIC DNA]</scope>
</reference>
<name>A0A0G1Y5X7_9BACT</name>
<protein>
    <submittedName>
        <fullName evidence="2">Ribonuclease H</fullName>
    </submittedName>
</protein>
<organism evidence="2 3">
    <name type="scientific">Candidatus Gottesmanbacteria bacterium GW2011_GWB1_49_7</name>
    <dbReference type="NCBI Taxonomy" id="1618448"/>
    <lineage>
        <taxon>Bacteria</taxon>
        <taxon>Candidatus Gottesmaniibacteriota</taxon>
    </lineage>
</organism>
<dbReference type="SUPFAM" id="SSF53098">
    <property type="entry name" value="Ribonuclease H-like"/>
    <property type="match status" value="1"/>
</dbReference>
<dbReference type="GO" id="GO:0004523">
    <property type="term" value="F:RNA-DNA hybrid ribonuclease activity"/>
    <property type="evidence" value="ECO:0007669"/>
    <property type="project" value="InterPro"/>
</dbReference>
<dbReference type="InterPro" id="IPR036397">
    <property type="entry name" value="RNaseH_sf"/>
</dbReference>
<comment type="caution">
    <text evidence="2">The sequence shown here is derived from an EMBL/GenBank/DDBJ whole genome shotgun (WGS) entry which is preliminary data.</text>
</comment>